<evidence type="ECO:0000259" key="1">
    <source>
        <dbReference type="Pfam" id="PF13274"/>
    </source>
</evidence>
<dbReference type="AlphaFoldDB" id="A0A744YX13"/>
<evidence type="ECO:0000313" key="2">
    <source>
        <dbReference type="EMBL" id="HAF2842678.1"/>
    </source>
</evidence>
<sequence length="156" mass="17606">MYSPLNIANKFIELACAAGTPITQMQAQKLTYIAHGLNLGHKDAPLLTTPVCAWRYGPVVPVLYNHLKQFGRSVITQPIYVPPAIVEQFDPATEQLLQTVYRHYGRYSAEELSTFTHRDGTPWKKATDAHLDIIPDSFIQDYYKRLLQGDTNCIGL</sequence>
<organism evidence="2">
    <name type="scientific">Salmonella enterica</name>
    <name type="common">Salmonella choleraesuis</name>
    <dbReference type="NCBI Taxonomy" id="28901"/>
    <lineage>
        <taxon>Bacteria</taxon>
        <taxon>Pseudomonadati</taxon>
        <taxon>Pseudomonadota</taxon>
        <taxon>Gammaproteobacteria</taxon>
        <taxon>Enterobacterales</taxon>
        <taxon>Enterobacteriaceae</taxon>
        <taxon>Salmonella</taxon>
    </lineage>
</organism>
<protein>
    <submittedName>
        <fullName evidence="2">DUF4065 domain-containing protein</fullName>
    </submittedName>
</protein>
<gene>
    <name evidence="2" type="ORF">G8K30_003934</name>
</gene>
<reference evidence="2" key="1">
    <citation type="journal article" date="2018" name="Genome Biol.">
        <title>SKESA: strategic k-mer extension for scrupulous assemblies.</title>
        <authorList>
            <person name="Souvorov A."/>
            <person name="Agarwala R."/>
            <person name="Lipman D.J."/>
        </authorList>
    </citation>
    <scope>NUCLEOTIDE SEQUENCE</scope>
    <source>
        <strain evidence="2">MA.JE_S09-001623</strain>
    </source>
</reference>
<dbReference type="InterPro" id="IPR025272">
    <property type="entry name" value="SocA_Panacea"/>
</dbReference>
<proteinExistence type="predicted"/>
<accession>A0A744YX13</accession>
<reference evidence="2" key="2">
    <citation type="submission" date="2020-02" db="EMBL/GenBank/DDBJ databases">
        <authorList>
            <consortium name="NCBI Pathogen Detection Project"/>
        </authorList>
    </citation>
    <scope>NUCLEOTIDE SEQUENCE</scope>
    <source>
        <strain evidence="2">MA.JE_S09-001623</strain>
    </source>
</reference>
<comment type="caution">
    <text evidence="2">The sequence shown here is derived from an EMBL/GenBank/DDBJ whole genome shotgun (WGS) entry which is preliminary data.</text>
</comment>
<dbReference type="Pfam" id="PF13274">
    <property type="entry name" value="SocA_Panacea"/>
    <property type="match status" value="1"/>
</dbReference>
<name>A0A744YX13_SALER</name>
<dbReference type="EMBL" id="DAAUHI010000009">
    <property type="protein sequence ID" value="HAF2842678.1"/>
    <property type="molecule type" value="Genomic_DNA"/>
</dbReference>
<feature type="domain" description="Antitoxin SocA-like Panacea" evidence="1">
    <location>
        <begin position="28"/>
        <end position="124"/>
    </location>
</feature>